<dbReference type="eggNOG" id="COG2820">
    <property type="taxonomic scope" value="Bacteria"/>
</dbReference>
<dbReference type="Proteomes" id="UP000029227">
    <property type="component" value="Unassembled WGS sequence"/>
</dbReference>
<protein>
    <recommendedName>
        <fullName evidence="3">Uridine phosphorylase</fullName>
        <ecNumber evidence="2">2.4.2.3</ecNumber>
    </recommendedName>
</protein>
<evidence type="ECO:0000256" key="1">
    <source>
        <dbReference type="ARBA" id="ARBA00010456"/>
    </source>
</evidence>
<organism evidence="8 9">
    <name type="scientific">Photobacterium aphoticum</name>
    <dbReference type="NCBI Taxonomy" id="754436"/>
    <lineage>
        <taxon>Bacteria</taxon>
        <taxon>Pseudomonadati</taxon>
        <taxon>Pseudomonadota</taxon>
        <taxon>Gammaproteobacteria</taxon>
        <taxon>Vibrionales</taxon>
        <taxon>Vibrionaceae</taxon>
        <taxon>Photobacterium</taxon>
    </lineage>
</organism>
<dbReference type="Gene3D" id="3.40.50.1580">
    <property type="entry name" value="Nucleoside phosphorylase domain"/>
    <property type="match status" value="1"/>
</dbReference>
<evidence type="ECO:0000256" key="5">
    <source>
        <dbReference type="ARBA" id="ARBA00022679"/>
    </source>
</evidence>
<reference evidence="8 9" key="1">
    <citation type="journal article" date="2014" name="Genome Announc.">
        <title>Draft Genome Sequences of Two Vibrionaceae Species, Vibrio ponticus C121 and Photobacterium aphoticum C119, Isolated as Coral Reef Microbiota.</title>
        <authorList>
            <person name="Al-saari N."/>
            <person name="Meirelles P.M."/>
            <person name="Mino S."/>
            <person name="Suda W."/>
            <person name="Oshima K."/>
            <person name="Hattori M."/>
            <person name="Ohkuma M."/>
            <person name="Thompson F.L."/>
            <person name="Gomez-Gil B."/>
            <person name="Sawabe T."/>
            <person name="Sawabe T."/>
        </authorList>
    </citation>
    <scope>NUCLEOTIDE SEQUENCE [LARGE SCALE GENOMIC DNA]</scope>
    <source>
        <strain evidence="8 9">JCM 19237</strain>
    </source>
</reference>
<evidence type="ECO:0000259" key="7">
    <source>
        <dbReference type="Pfam" id="PF01048"/>
    </source>
</evidence>
<dbReference type="EC" id="2.4.2.3" evidence="2"/>
<dbReference type="STRING" id="754436.JCM19237_1727"/>
<dbReference type="SUPFAM" id="SSF53167">
    <property type="entry name" value="Purine and uridine phosphorylases"/>
    <property type="match status" value="1"/>
</dbReference>
<sequence>MVWQPLTGYTRADVLSPRSLLMQNNLYKATKTENRKQKTPQYTQEQVVRTFMSKQPHLLVEPHHISDKVIVCGEPDRVNRIAAHLSEVECLAENREFRLMRGIYNNTPITVCSTGIGAASALIALEELRLCGATHIVRVGSAGALQPYIGLGDLIIAEAAVRDEGGSNSYVPAAFPAYSDIALLNGLHAYCEQAGITAHGGVVRSHDSFYTDDEQAICQFWHKKGVLGADMETAALLTVGRLRA</sequence>
<dbReference type="GO" id="GO:0005829">
    <property type="term" value="C:cytosol"/>
    <property type="evidence" value="ECO:0007669"/>
    <property type="project" value="TreeGrafter"/>
</dbReference>
<keyword evidence="5 8" id="KW-0808">Transferase</keyword>
<dbReference type="InterPro" id="IPR000845">
    <property type="entry name" value="Nucleoside_phosphorylase_d"/>
</dbReference>
<dbReference type="Pfam" id="PF01048">
    <property type="entry name" value="PNP_UDP_1"/>
    <property type="match status" value="1"/>
</dbReference>
<evidence type="ECO:0000256" key="4">
    <source>
        <dbReference type="ARBA" id="ARBA00022676"/>
    </source>
</evidence>
<comment type="catalytic activity">
    <reaction evidence="6">
        <text>uridine + phosphate = alpha-D-ribose 1-phosphate + uracil</text>
        <dbReference type="Rhea" id="RHEA:24388"/>
        <dbReference type="ChEBI" id="CHEBI:16704"/>
        <dbReference type="ChEBI" id="CHEBI:17568"/>
        <dbReference type="ChEBI" id="CHEBI:43474"/>
        <dbReference type="ChEBI" id="CHEBI:57720"/>
        <dbReference type="EC" id="2.4.2.3"/>
    </reaction>
</comment>
<comment type="similarity">
    <text evidence="1">Belongs to the PNP/UDP phosphorylase family.</text>
</comment>
<feature type="domain" description="Nucleoside phosphorylase" evidence="7">
    <location>
        <begin position="69"/>
        <end position="242"/>
    </location>
</feature>
<dbReference type="InterPro" id="IPR018016">
    <property type="entry name" value="Nucleoside_phosphorylase_CS"/>
</dbReference>
<evidence type="ECO:0000313" key="9">
    <source>
        <dbReference type="Proteomes" id="UP000029227"/>
    </source>
</evidence>
<dbReference type="PANTHER" id="PTHR43691">
    <property type="entry name" value="URIDINE PHOSPHORYLASE"/>
    <property type="match status" value="1"/>
</dbReference>
<evidence type="ECO:0000313" key="8">
    <source>
        <dbReference type="EMBL" id="GAL06087.1"/>
    </source>
</evidence>
<dbReference type="CDD" id="cd17767">
    <property type="entry name" value="UP_EcUdp-like"/>
    <property type="match status" value="1"/>
</dbReference>
<dbReference type="GO" id="GO:0009164">
    <property type="term" value="P:nucleoside catabolic process"/>
    <property type="evidence" value="ECO:0007669"/>
    <property type="project" value="UniProtKB-ARBA"/>
</dbReference>
<evidence type="ECO:0000256" key="2">
    <source>
        <dbReference type="ARBA" id="ARBA00011888"/>
    </source>
</evidence>
<evidence type="ECO:0000256" key="3">
    <source>
        <dbReference type="ARBA" id="ARBA00021980"/>
    </source>
</evidence>
<proteinExistence type="inferred from homology"/>
<keyword evidence="4 8" id="KW-0328">Glycosyltransferase</keyword>
<dbReference type="PANTHER" id="PTHR43691:SF11">
    <property type="entry name" value="FI09636P-RELATED"/>
    <property type="match status" value="1"/>
</dbReference>
<evidence type="ECO:0000256" key="6">
    <source>
        <dbReference type="ARBA" id="ARBA00048447"/>
    </source>
</evidence>
<dbReference type="PROSITE" id="PS01232">
    <property type="entry name" value="PNP_UDP_1"/>
    <property type="match status" value="1"/>
</dbReference>
<dbReference type="InterPro" id="IPR035994">
    <property type="entry name" value="Nucleoside_phosphorylase_sf"/>
</dbReference>
<accession>A0A090REV8</accession>
<gene>
    <name evidence="8" type="ORF">JCM19237_1727</name>
</gene>
<dbReference type="EMBL" id="BBMN01000009">
    <property type="protein sequence ID" value="GAL06087.1"/>
    <property type="molecule type" value="Genomic_DNA"/>
</dbReference>
<comment type="caution">
    <text evidence="8">The sequence shown here is derived from an EMBL/GenBank/DDBJ whole genome shotgun (WGS) entry which is preliminary data.</text>
</comment>
<name>A0A090REV8_9GAMM</name>
<dbReference type="AlphaFoldDB" id="A0A090REV8"/>
<dbReference type="GO" id="GO:0004850">
    <property type="term" value="F:uridine phosphorylase activity"/>
    <property type="evidence" value="ECO:0007669"/>
    <property type="project" value="UniProtKB-EC"/>
</dbReference>